<evidence type="ECO:0000256" key="1">
    <source>
        <dbReference type="SAM" id="MobiDB-lite"/>
    </source>
</evidence>
<proteinExistence type="predicted"/>
<dbReference type="EMBL" id="HBKR01021549">
    <property type="protein sequence ID" value="CAE2311327.1"/>
    <property type="molecule type" value="Transcribed_RNA"/>
</dbReference>
<sequence length="273" mass="31080">MKQDVDHVMGEDLKRALEALRSHVDGKRKGTHPTYDPSKDRFELFLMYNTPPESDYGSTAVRLPYPYRNLTKNVCIFVPDEQGTDVQNLITSSLSLKEFNLKVLEVNTFRREYSSLKLKKQLRDDYSLFLIDTRVIRPKLLALLGKMFLSRHFDLFTVDASTAENLEQGIKTALQSISINFKGTSMQTIDIGSMKQSADELYANARDTLQNGVLSRCAWKDIDSIMVSDGRHKARLFVYAHDFSGEMKSLPEAREDEVSVKATKRRKGSSPVN</sequence>
<reference evidence="2" key="1">
    <citation type="submission" date="2021-01" db="EMBL/GenBank/DDBJ databases">
        <authorList>
            <person name="Corre E."/>
            <person name="Pelletier E."/>
            <person name="Niang G."/>
            <person name="Scheremetjew M."/>
            <person name="Finn R."/>
            <person name="Kale V."/>
            <person name="Holt S."/>
            <person name="Cochrane G."/>
            <person name="Meng A."/>
            <person name="Brown T."/>
            <person name="Cohen L."/>
        </authorList>
    </citation>
    <scope>NUCLEOTIDE SEQUENCE</scope>
    <source>
        <strain evidence="2">SoJaBio B1-5/56/2</strain>
    </source>
</reference>
<dbReference type="InterPro" id="IPR023674">
    <property type="entry name" value="Ribosomal_uL1-like"/>
</dbReference>
<dbReference type="SUPFAM" id="SSF56808">
    <property type="entry name" value="Ribosomal protein L1"/>
    <property type="match status" value="1"/>
</dbReference>
<protein>
    <submittedName>
        <fullName evidence="2">Uncharacterized protein</fullName>
    </submittedName>
</protein>
<accession>A0A7S4L1K0</accession>
<organism evidence="2">
    <name type="scientific">Paramoeba aestuarina</name>
    <dbReference type="NCBI Taxonomy" id="180227"/>
    <lineage>
        <taxon>Eukaryota</taxon>
        <taxon>Amoebozoa</taxon>
        <taxon>Discosea</taxon>
        <taxon>Flabellinia</taxon>
        <taxon>Dactylopodida</taxon>
        <taxon>Paramoebidae</taxon>
        <taxon>Paramoeba</taxon>
    </lineage>
</organism>
<feature type="compositionally biased region" description="Basic residues" evidence="1">
    <location>
        <begin position="262"/>
        <end position="273"/>
    </location>
</feature>
<gene>
    <name evidence="2" type="ORF">NAES01612_LOCUS14003</name>
</gene>
<dbReference type="InterPro" id="IPR028364">
    <property type="entry name" value="Ribosomal_uL1/biogenesis"/>
</dbReference>
<name>A0A7S4L1K0_9EUKA</name>
<feature type="region of interest" description="Disordered" evidence="1">
    <location>
        <begin position="250"/>
        <end position="273"/>
    </location>
</feature>
<feature type="compositionally biased region" description="Basic and acidic residues" evidence="1">
    <location>
        <begin position="250"/>
        <end position="259"/>
    </location>
</feature>
<dbReference type="Pfam" id="PF00687">
    <property type="entry name" value="Ribosomal_L1"/>
    <property type="match status" value="1"/>
</dbReference>
<evidence type="ECO:0000313" key="2">
    <source>
        <dbReference type="EMBL" id="CAE2311327.1"/>
    </source>
</evidence>
<dbReference type="AlphaFoldDB" id="A0A7S4L1K0"/>